<proteinExistence type="predicted"/>
<dbReference type="AlphaFoldDB" id="H2Y2S7"/>
<dbReference type="EMBL" id="EAAA01002470">
    <property type="status" value="NOT_ANNOTATED_CDS"/>
    <property type="molecule type" value="Genomic_DNA"/>
</dbReference>
<reference evidence="2" key="1">
    <citation type="journal article" date="2002" name="Science">
        <title>The draft genome of Ciona intestinalis: insights into chordate and vertebrate origins.</title>
        <authorList>
            <person name="Dehal P."/>
            <person name="Satou Y."/>
            <person name="Campbell R.K."/>
            <person name="Chapman J."/>
            <person name="Degnan B."/>
            <person name="De Tomaso A."/>
            <person name="Davidson B."/>
            <person name="Di Gregorio A."/>
            <person name="Gelpke M."/>
            <person name="Goodstein D.M."/>
            <person name="Harafuji N."/>
            <person name="Hastings K.E."/>
            <person name="Ho I."/>
            <person name="Hotta K."/>
            <person name="Huang W."/>
            <person name="Kawashima T."/>
            <person name="Lemaire P."/>
            <person name="Martinez D."/>
            <person name="Meinertzhagen I.A."/>
            <person name="Necula S."/>
            <person name="Nonaka M."/>
            <person name="Putnam N."/>
            <person name="Rash S."/>
            <person name="Saiga H."/>
            <person name="Satake M."/>
            <person name="Terry A."/>
            <person name="Yamada L."/>
            <person name="Wang H.G."/>
            <person name="Awazu S."/>
            <person name="Azumi K."/>
            <person name="Boore J."/>
            <person name="Branno M."/>
            <person name="Chin-Bow S."/>
            <person name="DeSantis R."/>
            <person name="Doyle S."/>
            <person name="Francino P."/>
            <person name="Keys D.N."/>
            <person name="Haga S."/>
            <person name="Hayashi H."/>
            <person name="Hino K."/>
            <person name="Imai K.S."/>
            <person name="Inaba K."/>
            <person name="Kano S."/>
            <person name="Kobayashi K."/>
            <person name="Kobayashi M."/>
            <person name="Lee B.I."/>
            <person name="Makabe K.W."/>
            <person name="Manohar C."/>
            <person name="Matassi G."/>
            <person name="Medina M."/>
            <person name="Mochizuki Y."/>
            <person name="Mount S."/>
            <person name="Morishita T."/>
            <person name="Miura S."/>
            <person name="Nakayama A."/>
            <person name="Nishizaka S."/>
            <person name="Nomoto H."/>
            <person name="Ohta F."/>
            <person name="Oishi K."/>
            <person name="Rigoutsos I."/>
            <person name="Sano M."/>
            <person name="Sasaki A."/>
            <person name="Sasakura Y."/>
            <person name="Shoguchi E."/>
            <person name="Shin-i T."/>
            <person name="Spagnuolo A."/>
            <person name="Stainier D."/>
            <person name="Suzuki M.M."/>
            <person name="Tassy O."/>
            <person name="Takatori N."/>
            <person name="Tokuoka M."/>
            <person name="Yagi K."/>
            <person name="Yoshizaki F."/>
            <person name="Wada S."/>
            <person name="Zhang C."/>
            <person name="Hyatt P.D."/>
            <person name="Larimer F."/>
            <person name="Detter C."/>
            <person name="Doggett N."/>
            <person name="Glavina T."/>
            <person name="Hawkins T."/>
            <person name="Richardson P."/>
            <person name="Lucas S."/>
            <person name="Kohara Y."/>
            <person name="Levine M."/>
            <person name="Satoh N."/>
            <person name="Rokhsar D.S."/>
        </authorList>
    </citation>
    <scope>NUCLEOTIDE SEQUENCE [LARGE SCALE GENOMIC DNA]</scope>
</reference>
<dbReference type="HOGENOM" id="CLU_3226998_0_0_1"/>
<keyword evidence="2" id="KW-1185">Reference proteome</keyword>
<evidence type="ECO:0000313" key="2">
    <source>
        <dbReference type="Proteomes" id="UP000008144"/>
    </source>
</evidence>
<protein>
    <submittedName>
        <fullName evidence="1">Uncharacterized protein</fullName>
    </submittedName>
</protein>
<reference evidence="1" key="2">
    <citation type="journal article" date="2008" name="Genome Biol.">
        <title>Improved genome assembly and evidence-based global gene model set for the chordate Ciona intestinalis: new insight into intron and operon populations.</title>
        <authorList>
            <person name="Satou Y."/>
            <person name="Mineta K."/>
            <person name="Ogasawara M."/>
            <person name="Sasakura Y."/>
            <person name="Shoguchi E."/>
            <person name="Ueno K."/>
            <person name="Yamada L."/>
            <person name="Matsumoto J."/>
            <person name="Wasserscheid J."/>
            <person name="Dewar K."/>
            <person name="Wiley G.B."/>
            <person name="Macmil S.L."/>
            <person name="Roe B.A."/>
            <person name="Zeller R.W."/>
            <person name="Hastings K.E."/>
            <person name="Lemaire P."/>
            <person name="Lindquist E."/>
            <person name="Endo T."/>
            <person name="Hotta K."/>
            <person name="Inaba K."/>
        </authorList>
    </citation>
    <scope>NUCLEOTIDE SEQUENCE [LARGE SCALE GENOMIC DNA]</scope>
    <source>
        <strain evidence="1">wild type</strain>
    </source>
</reference>
<dbReference type="Ensembl" id="ENSCINT00000036599.1">
    <property type="protein sequence ID" value="ENSCINP00000036212.1"/>
    <property type="gene ID" value="ENSCING00000021666.1"/>
</dbReference>
<dbReference type="InParanoid" id="H2Y2S7"/>
<organism evidence="1 2">
    <name type="scientific">Ciona intestinalis</name>
    <name type="common">Transparent sea squirt</name>
    <name type="synonym">Ascidia intestinalis</name>
    <dbReference type="NCBI Taxonomy" id="7719"/>
    <lineage>
        <taxon>Eukaryota</taxon>
        <taxon>Metazoa</taxon>
        <taxon>Chordata</taxon>
        <taxon>Tunicata</taxon>
        <taxon>Ascidiacea</taxon>
        <taxon>Phlebobranchia</taxon>
        <taxon>Cionidae</taxon>
        <taxon>Ciona</taxon>
    </lineage>
</organism>
<sequence length="44" mass="5173">IQHLSLIQCCCYYSNFKLIVPKLTDKMTKSAKVFNCKLRRNLPL</sequence>
<accession>H2Y2S7</accession>
<evidence type="ECO:0000313" key="1">
    <source>
        <dbReference type="Ensembl" id="ENSCINP00000036212.1"/>
    </source>
</evidence>
<name>H2Y2S7_CIOIN</name>
<reference evidence="1" key="4">
    <citation type="submission" date="2025-09" db="UniProtKB">
        <authorList>
            <consortium name="Ensembl"/>
        </authorList>
    </citation>
    <scope>IDENTIFICATION</scope>
</reference>
<reference evidence="1" key="3">
    <citation type="submission" date="2025-08" db="UniProtKB">
        <authorList>
            <consortium name="Ensembl"/>
        </authorList>
    </citation>
    <scope>IDENTIFICATION</scope>
</reference>
<dbReference type="Proteomes" id="UP000008144">
    <property type="component" value="Chromosome 7"/>
</dbReference>